<dbReference type="InterPro" id="IPR035919">
    <property type="entry name" value="EAL_sf"/>
</dbReference>
<dbReference type="Pfam" id="PF00072">
    <property type="entry name" value="Response_reg"/>
    <property type="match status" value="2"/>
</dbReference>
<feature type="domain" description="Response regulatory" evidence="2">
    <location>
        <begin position="5"/>
        <end position="121"/>
    </location>
</feature>
<dbReference type="PANTHER" id="PTHR33121:SF79">
    <property type="entry name" value="CYCLIC DI-GMP PHOSPHODIESTERASE PDED-RELATED"/>
    <property type="match status" value="1"/>
</dbReference>
<feature type="modified residue" description="4-aspartylphosphate" evidence="1">
    <location>
        <position position="55"/>
    </location>
</feature>
<dbReference type="CDD" id="cd01948">
    <property type="entry name" value="EAL"/>
    <property type="match status" value="1"/>
</dbReference>
<sequence length="545" mass="57661">MTGHSMLLCDDEPALAEEIAEFFTSLGWSVRTCADGLAAERLLSGGLAPSCLVTDLHMPGGGGETLLAVVRSLPPEKQPAVVAVMTGHALEGTTAAAFGADLLYRKPADPFVMAEDLASRLRASAIPPSPPAGAERSILIIEDDPMIRKELAAFLEGFGHQVATSAGVDALDQRPQSAFDVLILDLHLVETDGLKILHGLRDRAVVPDVLLLSGHGESVLKAATTVAERLGLTVLGAYGKPVDPDALARSVARRGLDAAPRDIRTSDPDAVRGALVAALDAGGIPIAFQPKMCARTLVFAGAEALLAGTLPGLDPVRPQDIVAAAAASTELLVRLTLSVLEQAVGGCVRWRHLGWQGPVSVNLPVEVLLAPDAVGTLERVTRAGGLRPADVTFELIEDAVYDSSTAALAALAQLRLAGFGLSLDDVGRRQSGLLQLANLPVSEIKIDIEILRQARTWGKAREIFASLAALGRRLGVAVVAEGVEEDVDLALVRAHSVDYVQGFLISPKRPLDDMLALGLEFEQLRRRYCDGREAAGDEDWDSRRR</sequence>
<keyword evidence="5" id="KW-1185">Reference proteome</keyword>
<dbReference type="InterPro" id="IPR001633">
    <property type="entry name" value="EAL_dom"/>
</dbReference>
<evidence type="ECO:0000313" key="4">
    <source>
        <dbReference type="EMBL" id="SHO61599.1"/>
    </source>
</evidence>
<dbReference type="Pfam" id="PF00563">
    <property type="entry name" value="EAL"/>
    <property type="match status" value="1"/>
</dbReference>
<feature type="modified residue" description="4-aspartylphosphate" evidence="1">
    <location>
        <position position="185"/>
    </location>
</feature>
<organism evidence="4 5">
    <name type="scientific">Pseudoxanthobacter soli DSM 19599</name>
    <dbReference type="NCBI Taxonomy" id="1123029"/>
    <lineage>
        <taxon>Bacteria</taxon>
        <taxon>Pseudomonadati</taxon>
        <taxon>Pseudomonadota</taxon>
        <taxon>Alphaproteobacteria</taxon>
        <taxon>Hyphomicrobiales</taxon>
        <taxon>Segnochrobactraceae</taxon>
        <taxon>Pseudoxanthobacter</taxon>
    </lineage>
</organism>
<protein>
    <submittedName>
        <fullName evidence="4">EAL domain, c-di-GMP-specific phosphodiesterase class I (Or its enzymatically inactive variant)</fullName>
    </submittedName>
</protein>
<dbReference type="SMART" id="SM00052">
    <property type="entry name" value="EAL"/>
    <property type="match status" value="1"/>
</dbReference>
<dbReference type="InterPro" id="IPR001789">
    <property type="entry name" value="Sig_transdc_resp-reg_receiver"/>
</dbReference>
<dbReference type="Gene3D" id="3.20.20.450">
    <property type="entry name" value="EAL domain"/>
    <property type="match status" value="1"/>
</dbReference>
<gene>
    <name evidence="4" type="ORF">SAMN02745172_00826</name>
</gene>
<dbReference type="PANTHER" id="PTHR33121">
    <property type="entry name" value="CYCLIC DI-GMP PHOSPHODIESTERASE PDEF"/>
    <property type="match status" value="1"/>
</dbReference>
<evidence type="ECO:0000313" key="5">
    <source>
        <dbReference type="Proteomes" id="UP000186406"/>
    </source>
</evidence>
<dbReference type="PROSITE" id="PS50110">
    <property type="entry name" value="RESPONSE_REGULATORY"/>
    <property type="match status" value="2"/>
</dbReference>
<dbReference type="OrthoDB" id="9814202at2"/>
<dbReference type="GO" id="GO:0071111">
    <property type="term" value="F:cyclic-guanylate-specific phosphodiesterase activity"/>
    <property type="evidence" value="ECO:0007669"/>
    <property type="project" value="InterPro"/>
</dbReference>
<dbReference type="SMART" id="SM00448">
    <property type="entry name" value="REC"/>
    <property type="match status" value="2"/>
</dbReference>
<accession>A0A1M7Z9W2</accession>
<dbReference type="Gene3D" id="3.40.50.2300">
    <property type="match status" value="2"/>
</dbReference>
<dbReference type="CDD" id="cd00156">
    <property type="entry name" value="REC"/>
    <property type="match status" value="1"/>
</dbReference>
<keyword evidence="1" id="KW-0597">Phosphoprotein</keyword>
<dbReference type="InterPro" id="IPR050706">
    <property type="entry name" value="Cyclic-di-GMP_PDE-like"/>
</dbReference>
<evidence type="ECO:0000259" key="3">
    <source>
        <dbReference type="PROSITE" id="PS50883"/>
    </source>
</evidence>
<feature type="domain" description="EAL" evidence="3">
    <location>
        <begin position="268"/>
        <end position="522"/>
    </location>
</feature>
<dbReference type="EMBL" id="FRXO01000001">
    <property type="protein sequence ID" value="SHO61599.1"/>
    <property type="molecule type" value="Genomic_DNA"/>
</dbReference>
<dbReference type="InterPro" id="IPR011006">
    <property type="entry name" value="CheY-like_superfamily"/>
</dbReference>
<evidence type="ECO:0000256" key="1">
    <source>
        <dbReference type="PROSITE-ProRule" id="PRU00169"/>
    </source>
</evidence>
<dbReference type="SUPFAM" id="SSF141868">
    <property type="entry name" value="EAL domain-like"/>
    <property type="match status" value="1"/>
</dbReference>
<proteinExistence type="predicted"/>
<dbReference type="STRING" id="1123029.SAMN02745172_00826"/>
<dbReference type="PROSITE" id="PS50883">
    <property type="entry name" value="EAL"/>
    <property type="match status" value="1"/>
</dbReference>
<name>A0A1M7Z9W2_9HYPH</name>
<dbReference type="AlphaFoldDB" id="A0A1M7Z9W2"/>
<dbReference type="Proteomes" id="UP000186406">
    <property type="component" value="Unassembled WGS sequence"/>
</dbReference>
<evidence type="ECO:0000259" key="2">
    <source>
        <dbReference type="PROSITE" id="PS50110"/>
    </source>
</evidence>
<dbReference type="GO" id="GO:0000160">
    <property type="term" value="P:phosphorelay signal transduction system"/>
    <property type="evidence" value="ECO:0007669"/>
    <property type="project" value="InterPro"/>
</dbReference>
<reference evidence="4 5" key="1">
    <citation type="submission" date="2016-12" db="EMBL/GenBank/DDBJ databases">
        <authorList>
            <person name="Song W.-J."/>
            <person name="Kurnit D.M."/>
        </authorList>
    </citation>
    <scope>NUCLEOTIDE SEQUENCE [LARGE SCALE GENOMIC DNA]</scope>
    <source>
        <strain evidence="4 5">DSM 19599</strain>
    </source>
</reference>
<feature type="domain" description="Response regulatory" evidence="2">
    <location>
        <begin position="137"/>
        <end position="255"/>
    </location>
</feature>
<dbReference type="RefSeq" id="WP_073625847.1">
    <property type="nucleotide sequence ID" value="NZ_FRXO01000001.1"/>
</dbReference>
<dbReference type="SUPFAM" id="SSF52172">
    <property type="entry name" value="CheY-like"/>
    <property type="match status" value="2"/>
</dbReference>